<evidence type="ECO:0000256" key="2">
    <source>
        <dbReference type="ARBA" id="ARBA00010271"/>
    </source>
</evidence>
<organism evidence="8 9">
    <name type="scientific">Sphagnum jensenii</name>
    <dbReference type="NCBI Taxonomy" id="128206"/>
    <lineage>
        <taxon>Eukaryota</taxon>
        <taxon>Viridiplantae</taxon>
        <taxon>Streptophyta</taxon>
        <taxon>Embryophyta</taxon>
        <taxon>Bryophyta</taxon>
        <taxon>Sphagnophytina</taxon>
        <taxon>Sphagnopsida</taxon>
        <taxon>Sphagnales</taxon>
        <taxon>Sphagnaceae</taxon>
        <taxon>Sphagnum</taxon>
    </lineage>
</organism>
<dbReference type="PANTHER" id="PTHR11062:SF58">
    <property type="entry name" value="XYLOGLUCAN GALACTOSYLTRANSFERASE GT19-RELATED"/>
    <property type="match status" value="1"/>
</dbReference>
<keyword evidence="3" id="KW-0735">Signal-anchor</keyword>
<dbReference type="Proteomes" id="UP001497444">
    <property type="component" value="Chromosome 1"/>
</dbReference>
<evidence type="ECO:0000256" key="6">
    <source>
        <dbReference type="SAM" id="SignalP"/>
    </source>
</evidence>
<gene>
    <name evidence="8" type="ORF">CSSPJE1EN1_LOCUS1840</name>
</gene>
<comment type="similarity">
    <text evidence="2">Belongs to the glycosyltransferase 47 family.</text>
</comment>
<evidence type="ECO:0000256" key="1">
    <source>
        <dbReference type="ARBA" id="ARBA00004323"/>
    </source>
</evidence>
<dbReference type="InterPro" id="IPR004263">
    <property type="entry name" value="Exostosin"/>
</dbReference>
<evidence type="ECO:0000313" key="9">
    <source>
        <dbReference type="Proteomes" id="UP001497444"/>
    </source>
</evidence>
<comment type="subcellular location">
    <subcellularLocation>
        <location evidence="1">Golgi apparatus membrane</location>
        <topology evidence="1">Single-pass type II membrane protein</topology>
    </subcellularLocation>
</comment>
<evidence type="ECO:0000313" key="8">
    <source>
        <dbReference type="EMBL" id="CAK9256362.1"/>
    </source>
</evidence>
<name>A0ABP0VSG2_9BRYO</name>
<feature type="chain" id="PRO_5046766508" description="Exostosin GT47 domain-containing protein" evidence="6">
    <location>
        <begin position="24"/>
        <end position="506"/>
    </location>
</feature>
<feature type="compositionally biased region" description="Basic and acidic residues" evidence="5">
    <location>
        <begin position="485"/>
        <end position="500"/>
    </location>
</feature>
<evidence type="ECO:0000259" key="7">
    <source>
        <dbReference type="Pfam" id="PF03016"/>
    </source>
</evidence>
<dbReference type="PANTHER" id="PTHR11062">
    <property type="entry name" value="EXOSTOSIN HEPARAN SULFATE GLYCOSYLTRANSFERASE -RELATED"/>
    <property type="match status" value="1"/>
</dbReference>
<reference evidence="8 9" key="1">
    <citation type="submission" date="2024-02" db="EMBL/GenBank/DDBJ databases">
        <authorList>
            <consortium name="ELIXIR-Norway"/>
            <consortium name="Elixir Norway"/>
        </authorList>
    </citation>
    <scope>NUCLEOTIDE SEQUENCE [LARGE SCALE GENOMIC DNA]</scope>
</reference>
<protein>
    <recommendedName>
        <fullName evidence="7">Exostosin GT47 domain-containing protein</fullName>
    </recommendedName>
</protein>
<feature type="domain" description="Exostosin GT47" evidence="7">
    <location>
        <begin position="68"/>
        <end position="404"/>
    </location>
</feature>
<dbReference type="Pfam" id="PF03016">
    <property type="entry name" value="Exostosin_GT47"/>
    <property type="match status" value="1"/>
</dbReference>
<feature type="signal peptide" evidence="6">
    <location>
        <begin position="1"/>
        <end position="23"/>
    </location>
</feature>
<keyword evidence="9" id="KW-1185">Reference proteome</keyword>
<evidence type="ECO:0000256" key="4">
    <source>
        <dbReference type="ARBA" id="ARBA00023034"/>
    </source>
</evidence>
<keyword evidence="4" id="KW-0333">Golgi apparatus</keyword>
<evidence type="ECO:0000256" key="5">
    <source>
        <dbReference type="SAM" id="MobiDB-lite"/>
    </source>
</evidence>
<sequence length="506" mass="57500">MRVWRHGVRLCVCLALLILAIRAFPRLEAPTPKSPLSFSHKLVEVVVHTAATEEATATKADSEEADSSCEGRRIFMHELPSSFNTDLLAKCNRGLADWIDFCDHWLNEGFGKRIEESSSSSFPHWYATNNYLLEVIFHRRMVTYPCRTLIPSKADAFFIPYYGGLEALEYLYGEKKHLSDTQGASLINWLKQNATEMWSRYNGADHFMVLGRTSWDFFRQNESSWGTKLLQQPELASVTALVLEKMPWKAAVQEAVPYPTSFHPPSHAALQEWMDKVRNINRTALFSFVGAPRPGKPGDIRMELIEQCNASARCTFTDCTGISCGKNPQVVLSAFMDADFCLQPRGDTPTRRSAFDSMIAGCIPIFFHKDSAYTQYKWHLPGDSESYSVFIDERDIQRGMKVEDTLKKFTQEQIVSLRERVISLLPNIVYLNVSSPGEVSDIPDAFNLSVNGMAEKVNSWKVKQHSCPHCFLERRRMEGAQVHRQRGDATVKGRVNHDSNHSQQQM</sequence>
<proteinExistence type="inferred from homology"/>
<accession>A0ABP0VSG2</accession>
<feature type="region of interest" description="Disordered" evidence="5">
    <location>
        <begin position="481"/>
        <end position="506"/>
    </location>
</feature>
<dbReference type="EMBL" id="OZ020096">
    <property type="protein sequence ID" value="CAK9256362.1"/>
    <property type="molecule type" value="Genomic_DNA"/>
</dbReference>
<keyword evidence="6" id="KW-0732">Signal</keyword>
<keyword evidence="3" id="KW-0812">Transmembrane</keyword>
<dbReference type="InterPro" id="IPR040911">
    <property type="entry name" value="Exostosin_GT47"/>
</dbReference>
<evidence type="ECO:0000256" key="3">
    <source>
        <dbReference type="ARBA" id="ARBA00022968"/>
    </source>
</evidence>